<evidence type="ECO:0000256" key="4">
    <source>
        <dbReference type="ARBA" id="ARBA00023270"/>
    </source>
</evidence>
<evidence type="ECO:0000256" key="5">
    <source>
        <dbReference type="ARBA" id="ARBA00023277"/>
    </source>
</evidence>
<dbReference type="PIRSF" id="PIRSF001365">
    <property type="entry name" value="DHDPS"/>
    <property type="match status" value="1"/>
</dbReference>
<dbReference type="InterPro" id="IPR002220">
    <property type="entry name" value="DapA-like"/>
</dbReference>
<comment type="subcellular location">
    <subcellularLocation>
        <location evidence="1">Cytoplasm</location>
    </subcellularLocation>
</comment>
<dbReference type="SUPFAM" id="SSF51569">
    <property type="entry name" value="Aldolase"/>
    <property type="match status" value="1"/>
</dbReference>
<accession>A0ABT9G2U9</accession>
<reference evidence="7 8" key="1">
    <citation type="submission" date="2023-08" db="EMBL/GenBank/DDBJ databases">
        <authorList>
            <person name="Roldan D.M."/>
            <person name="Menes R.J."/>
        </authorList>
    </citation>
    <scope>NUCLEOTIDE SEQUENCE [LARGE SCALE GENOMIC DNA]</scope>
    <source>
        <strain evidence="7 8">CCM 2812</strain>
    </source>
</reference>
<dbReference type="InterPro" id="IPR020624">
    <property type="entry name" value="Schiff_base-form_aldolases_CS"/>
</dbReference>
<keyword evidence="4" id="KW-0704">Schiff base</keyword>
<dbReference type="PRINTS" id="PR00146">
    <property type="entry name" value="DHPICSNTHASE"/>
</dbReference>
<keyword evidence="3 6" id="KW-0456">Lyase</keyword>
<evidence type="ECO:0000313" key="8">
    <source>
        <dbReference type="Proteomes" id="UP001235760"/>
    </source>
</evidence>
<dbReference type="Proteomes" id="UP001235760">
    <property type="component" value="Unassembled WGS sequence"/>
</dbReference>
<organism evidence="7 8">
    <name type="scientific">Leptothrix discophora</name>
    <dbReference type="NCBI Taxonomy" id="89"/>
    <lineage>
        <taxon>Bacteria</taxon>
        <taxon>Pseudomonadati</taxon>
        <taxon>Pseudomonadota</taxon>
        <taxon>Betaproteobacteria</taxon>
        <taxon>Burkholderiales</taxon>
        <taxon>Sphaerotilaceae</taxon>
        <taxon>Leptothrix</taxon>
    </lineage>
</organism>
<keyword evidence="8" id="KW-1185">Reference proteome</keyword>
<evidence type="ECO:0000256" key="3">
    <source>
        <dbReference type="ARBA" id="ARBA00023239"/>
    </source>
</evidence>
<dbReference type="PANTHER" id="PTHR12128">
    <property type="entry name" value="DIHYDRODIPICOLINATE SYNTHASE"/>
    <property type="match status" value="1"/>
</dbReference>
<evidence type="ECO:0000256" key="6">
    <source>
        <dbReference type="PIRNR" id="PIRNR001365"/>
    </source>
</evidence>
<keyword evidence="5" id="KW-0119">Carbohydrate metabolism</keyword>
<evidence type="ECO:0000313" key="7">
    <source>
        <dbReference type="EMBL" id="MDP4300816.1"/>
    </source>
</evidence>
<keyword evidence="2" id="KW-0963">Cytoplasm</keyword>
<dbReference type="PANTHER" id="PTHR12128:SF21">
    <property type="entry name" value="N-ACETYLNEURAMINATE LYASE"/>
    <property type="match status" value="1"/>
</dbReference>
<dbReference type="PROSITE" id="PS00665">
    <property type="entry name" value="DHDPS_1"/>
    <property type="match status" value="1"/>
</dbReference>
<sequence>MPNGFRLKGLVPATFTPMKEDGQIDLTKIPAIVDRLQGHGAGGLFVCGTTGEGASLSMAERMLTLEAHVGAADRRLPVIAHVAHTSLVEARELAAHAQRAGAAAISALPPFYFKPATLEQLVASMAEIASAAPELPFYYYHIPGFTGVSLDLVEFLRQAADRIPNLAGVKYTAPTLYEFQSCAAVLDGRFDLVFGVDEMLLAGLATGAQGAVGSTYNLAPRLYQAVMTHALAGNLAEARRLQLLSAHMVEAVKRYRPLPALKAMMAFIGHDCGPTRLPLQAMSATEKLALHRELDDIGFLEWMA</sequence>
<comment type="similarity">
    <text evidence="6">Belongs to the DapA family.</text>
</comment>
<dbReference type="Pfam" id="PF00701">
    <property type="entry name" value="DHDPS"/>
    <property type="match status" value="1"/>
</dbReference>
<proteinExistence type="inferred from homology"/>
<dbReference type="RefSeq" id="WP_305749378.1">
    <property type="nucleotide sequence ID" value="NZ_JAUZEE010000004.1"/>
</dbReference>
<comment type="caution">
    <text evidence="7">The sequence shown here is derived from an EMBL/GenBank/DDBJ whole genome shotgun (WGS) entry which is preliminary data.</text>
</comment>
<name>A0ABT9G2U9_LEPDI</name>
<gene>
    <name evidence="7" type="ORF">Q8X39_09220</name>
</gene>
<dbReference type="SMART" id="SM01130">
    <property type="entry name" value="DHDPS"/>
    <property type="match status" value="1"/>
</dbReference>
<dbReference type="Gene3D" id="3.20.20.70">
    <property type="entry name" value="Aldolase class I"/>
    <property type="match status" value="1"/>
</dbReference>
<evidence type="ECO:0000256" key="2">
    <source>
        <dbReference type="ARBA" id="ARBA00022490"/>
    </source>
</evidence>
<protein>
    <submittedName>
        <fullName evidence="7">Dihydrodipicolinate synthase family protein</fullName>
    </submittedName>
</protein>
<dbReference type="EMBL" id="JAUZEE010000004">
    <property type="protein sequence ID" value="MDP4300816.1"/>
    <property type="molecule type" value="Genomic_DNA"/>
</dbReference>
<dbReference type="InterPro" id="IPR013785">
    <property type="entry name" value="Aldolase_TIM"/>
</dbReference>
<evidence type="ECO:0000256" key="1">
    <source>
        <dbReference type="ARBA" id="ARBA00004496"/>
    </source>
</evidence>